<dbReference type="EMBL" id="RCUY01000014">
    <property type="protein sequence ID" value="RLP79818.1"/>
    <property type="molecule type" value="Genomic_DNA"/>
</dbReference>
<comment type="caution">
    <text evidence="2">The sequence shown here is derived from an EMBL/GenBank/DDBJ whole genome shotgun (WGS) entry which is preliminary data.</text>
</comment>
<gene>
    <name evidence="2" type="ORF">D9V34_14815</name>
</gene>
<reference evidence="2 3" key="1">
    <citation type="submission" date="2018-10" db="EMBL/GenBank/DDBJ databases">
        <authorList>
            <person name="Li J."/>
        </authorList>
    </citation>
    <scope>NUCLEOTIDE SEQUENCE [LARGE SCALE GENOMIC DNA]</scope>
    <source>
        <strain evidence="2 3">JCM 11654</strain>
    </source>
</reference>
<proteinExistence type="predicted"/>
<protein>
    <submittedName>
        <fullName evidence="2">Uncharacterized protein</fullName>
    </submittedName>
</protein>
<dbReference type="AlphaFoldDB" id="A0A3L7AJN8"/>
<accession>A0A3L7AJN8</accession>
<name>A0A3L7AJN8_9MICO</name>
<sequence length="147" mass="15057">MLSLLLLAGCAVHDEATEPHTPGPGPLPSGEASSSPGTETENPADEHEAVLVLASVDVDGKNVSVSGYVTGIIEDNGSCTYELTNDEGVVQSVERTGVADRASTSCGVGQVPIEKLPSGSWKARLVYKPVDSAAQPVTSAVETVEVP</sequence>
<organism evidence="2 3">
    <name type="scientific">Mycetocola lacteus</name>
    <dbReference type="NCBI Taxonomy" id="76637"/>
    <lineage>
        <taxon>Bacteria</taxon>
        <taxon>Bacillati</taxon>
        <taxon>Actinomycetota</taxon>
        <taxon>Actinomycetes</taxon>
        <taxon>Micrococcales</taxon>
        <taxon>Microbacteriaceae</taxon>
        <taxon>Mycetocola</taxon>
    </lineage>
</organism>
<feature type="compositionally biased region" description="Polar residues" evidence="1">
    <location>
        <begin position="31"/>
        <end position="41"/>
    </location>
</feature>
<dbReference type="Proteomes" id="UP000269438">
    <property type="component" value="Unassembled WGS sequence"/>
</dbReference>
<evidence type="ECO:0000313" key="3">
    <source>
        <dbReference type="Proteomes" id="UP000269438"/>
    </source>
</evidence>
<feature type="region of interest" description="Disordered" evidence="1">
    <location>
        <begin position="15"/>
        <end position="46"/>
    </location>
</feature>
<evidence type="ECO:0000256" key="1">
    <source>
        <dbReference type="SAM" id="MobiDB-lite"/>
    </source>
</evidence>
<keyword evidence="3" id="KW-1185">Reference proteome</keyword>
<evidence type="ECO:0000313" key="2">
    <source>
        <dbReference type="EMBL" id="RLP79818.1"/>
    </source>
</evidence>